<organism evidence="1">
    <name type="scientific">Anguilla anguilla</name>
    <name type="common">European freshwater eel</name>
    <name type="synonym">Muraena anguilla</name>
    <dbReference type="NCBI Taxonomy" id="7936"/>
    <lineage>
        <taxon>Eukaryota</taxon>
        <taxon>Metazoa</taxon>
        <taxon>Chordata</taxon>
        <taxon>Craniata</taxon>
        <taxon>Vertebrata</taxon>
        <taxon>Euteleostomi</taxon>
        <taxon>Actinopterygii</taxon>
        <taxon>Neopterygii</taxon>
        <taxon>Teleostei</taxon>
        <taxon>Anguilliformes</taxon>
        <taxon>Anguillidae</taxon>
        <taxon>Anguilla</taxon>
    </lineage>
</organism>
<dbReference type="EMBL" id="GBXM01045542">
    <property type="protein sequence ID" value="JAH63035.1"/>
    <property type="molecule type" value="Transcribed_RNA"/>
</dbReference>
<proteinExistence type="predicted"/>
<sequence>MQFGVTNHILMDIYKT</sequence>
<reference evidence="1" key="1">
    <citation type="submission" date="2014-11" db="EMBL/GenBank/DDBJ databases">
        <authorList>
            <person name="Amaro Gonzalez C."/>
        </authorList>
    </citation>
    <scope>NUCLEOTIDE SEQUENCE</scope>
</reference>
<evidence type="ECO:0000313" key="1">
    <source>
        <dbReference type="EMBL" id="JAH63035.1"/>
    </source>
</evidence>
<dbReference type="AlphaFoldDB" id="A0A0E9UCS7"/>
<accession>A0A0E9UCS7</accession>
<name>A0A0E9UCS7_ANGAN</name>
<reference evidence="1" key="2">
    <citation type="journal article" date="2015" name="Fish Shellfish Immunol.">
        <title>Early steps in the European eel (Anguilla anguilla)-Vibrio vulnificus interaction in the gills: Role of the RtxA13 toxin.</title>
        <authorList>
            <person name="Callol A."/>
            <person name="Pajuelo D."/>
            <person name="Ebbesson L."/>
            <person name="Teles M."/>
            <person name="MacKenzie S."/>
            <person name="Amaro C."/>
        </authorList>
    </citation>
    <scope>NUCLEOTIDE SEQUENCE</scope>
</reference>
<protein>
    <submittedName>
        <fullName evidence="1">Uncharacterized protein</fullName>
    </submittedName>
</protein>